<dbReference type="EMBL" id="JBAFSM010000011">
    <property type="protein sequence ID" value="MEG3436953.1"/>
    <property type="molecule type" value="Genomic_DNA"/>
</dbReference>
<sequence>MTSLQGRMKRLQPIDKLAISLILALGLAIGGIVWAGNSCGSDCLVQTGPRVKEFSWAGKAIGAEDKAFILTFDRPMDRVSVEKNLVIDPPLPGKFSWAGRRLAYTLLAPIPYGENYEVQIDGAREHFRSGDRVGQVLQSFSAEFKSRDRAFAYIGTDGEEQGRLIVYNLTREKKKLLTPPNLTVMAFKFYPDGKKILFSAAAKDRGVQAIRELELYTVETESDTESEGEPKIDRILDNETYQNNRFDLSPDGQTIVVQRIHRNNPADFDLWMIQGNDPPRRLNAKGGDFTIAPDGQTLAVAQGQGIAILPLKTDAKPLDFLPRFGRVLSFSPDGTAAAMVDFNTNDTKLRYVRSLFYVDDRGTRKRLLDARGSIVDCHFNAPGTHLYCLLTQLQTDSQEYKEKPYLAKINIKTAKITPLLELPDYRDIKMGVSPDGLAVLFDQVIAGYDATGSNPLSTDSGEAIVSGRLWMLIPPIADDRKMSKPDLLELPLPGIRPQWMP</sequence>
<evidence type="ECO:0000313" key="2">
    <source>
        <dbReference type="Proteomes" id="UP001328733"/>
    </source>
</evidence>
<proteinExistence type="predicted"/>
<evidence type="ECO:0008006" key="3">
    <source>
        <dbReference type="Google" id="ProtNLM"/>
    </source>
</evidence>
<dbReference type="AlphaFoldDB" id="A0AAW9QTV2"/>
<dbReference type="RefSeq" id="WP_332864422.1">
    <property type="nucleotide sequence ID" value="NZ_JBAFSM010000011.1"/>
</dbReference>
<comment type="caution">
    <text evidence="1">The sequence shown here is derived from an EMBL/GenBank/DDBJ whole genome shotgun (WGS) entry which is preliminary data.</text>
</comment>
<dbReference type="Proteomes" id="UP001328733">
    <property type="component" value="Unassembled WGS sequence"/>
</dbReference>
<accession>A0AAW9QTV2</accession>
<organism evidence="1 2">
    <name type="scientific">Pannus brasiliensis CCIBt3594</name>
    <dbReference type="NCBI Taxonomy" id="1427578"/>
    <lineage>
        <taxon>Bacteria</taxon>
        <taxon>Bacillati</taxon>
        <taxon>Cyanobacteriota</taxon>
        <taxon>Cyanophyceae</taxon>
        <taxon>Oscillatoriophycideae</taxon>
        <taxon>Chroococcales</taxon>
        <taxon>Microcystaceae</taxon>
        <taxon>Pannus</taxon>
    </lineage>
</organism>
<keyword evidence="2" id="KW-1185">Reference proteome</keyword>
<gene>
    <name evidence="1" type="ORF">V0288_07455</name>
</gene>
<dbReference type="SUPFAM" id="SSF82171">
    <property type="entry name" value="DPP6 N-terminal domain-like"/>
    <property type="match status" value="1"/>
</dbReference>
<name>A0AAW9QTV2_9CHRO</name>
<reference evidence="1 2" key="1">
    <citation type="submission" date="2024-01" db="EMBL/GenBank/DDBJ databases">
        <title>Genomic insights into the taxonomy and metabolism of the cyanobacterium Pannus brasiliensis CCIBt3594.</title>
        <authorList>
            <person name="Machado M."/>
            <person name="Botero N.B."/>
            <person name="Andreote A.P.D."/>
            <person name="Feitosa A.M.T."/>
            <person name="Popin R."/>
            <person name="Sivonen K."/>
            <person name="Fiore M.F."/>
        </authorList>
    </citation>
    <scope>NUCLEOTIDE SEQUENCE [LARGE SCALE GENOMIC DNA]</scope>
    <source>
        <strain evidence="1 2">CCIBt3594</strain>
    </source>
</reference>
<protein>
    <recommendedName>
        <fullName evidence="3">SbsA Ig-like domain-containing protein</fullName>
    </recommendedName>
</protein>
<evidence type="ECO:0000313" key="1">
    <source>
        <dbReference type="EMBL" id="MEG3436953.1"/>
    </source>
</evidence>
<dbReference type="Gene3D" id="2.120.10.30">
    <property type="entry name" value="TolB, C-terminal domain"/>
    <property type="match status" value="2"/>
</dbReference>
<dbReference type="InterPro" id="IPR011042">
    <property type="entry name" value="6-blade_b-propeller_TolB-like"/>
</dbReference>